<evidence type="ECO:0000313" key="1">
    <source>
        <dbReference type="EMBL" id="MDI1434931.1"/>
    </source>
</evidence>
<accession>A0ABT6P2U4</accession>
<dbReference type="Proteomes" id="UP001160301">
    <property type="component" value="Unassembled WGS sequence"/>
</dbReference>
<organism evidence="1 2">
    <name type="scientific">Polyangium sorediatum</name>
    <dbReference type="NCBI Taxonomy" id="889274"/>
    <lineage>
        <taxon>Bacteria</taxon>
        <taxon>Pseudomonadati</taxon>
        <taxon>Myxococcota</taxon>
        <taxon>Polyangia</taxon>
        <taxon>Polyangiales</taxon>
        <taxon>Polyangiaceae</taxon>
        <taxon>Polyangium</taxon>
    </lineage>
</organism>
<evidence type="ECO:0000313" key="2">
    <source>
        <dbReference type="Proteomes" id="UP001160301"/>
    </source>
</evidence>
<dbReference type="Pfam" id="PF08665">
    <property type="entry name" value="PglZ"/>
    <property type="match status" value="1"/>
</dbReference>
<protein>
    <submittedName>
        <fullName evidence="1">BREX-6 system phosphatase PglZ</fullName>
    </submittedName>
</protein>
<keyword evidence="2" id="KW-1185">Reference proteome</keyword>
<dbReference type="NCBIfam" id="NF033443">
    <property type="entry name" value="BREX_PglZ_6"/>
    <property type="match status" value="1"/>
</dbReference>
<dbReference type="RefSeq" id="WP_136971447.1">
    <property type="nucleotide sequence ID" value="NZ_JARZHI010000049.1"/>
</dbReference>
<gene>
    <name evidence="1" type="primary">pglZ</name>
    <name evidence="1" type="ORF">QHF89_35845</name>
</gene>
<name>A0ABT6P2U4_9BACT</name>
<dbReference type="EMBL" id="JARZHI010000049">
    <property type="protein sequence ID" value="MDI1434931.1"/>
    <property type="molecule type" value="Genomic_DNA"/>
</dbReference>
<sequence>MRELGPISESLFREVAREVRRQGIVVWLDRDNHYTAFVDALIQRGKVEAPPFPIVAFRGSFLELLLALQDFGNGLSREPLLVHMPGFNEDLIKQTPVLELYDAGVRFRKALDTLIRETAHARVAPADVEAFLAKPHTLDEADAWLDALVSQRAGGFAAMLDNVGQTLLVQALAGREAALHAKVNSPDEIGVLRGYLHKLTGMDEAWIGEWRADAKTSPLDHVLDAFGAWLLCVEYVHDLRRLPHVEKLRRLRDLPPPIVKTCVEMLAVLRSQQGDAYARRADEVEGSIAAEIAAMTPDDLGQIDTFPSEERRVLAGAVEALQRGEWEKARVWCDARHGERSFWLQRNQDRRWEWSLVAEAAAFGETLAKFRRPLEGVQNLDQAVDRYATGAFEVDRAHRRFEQKRLTLLEPRLPHFGPLQEVVGVLRRLYRAWADELCRDFTLLCKEQGFLPPPSLQQRMLFEQVVVPLTHGGEKVAMFVIDAFRFEMATELLEELGGGGGIVDLKPRLAELPTITSVGMNALAPVAQNGRLVVAGAFQGFKTGEYTVKRPTDRARAMGTRAAGKEAPLLSLAQVCEETTTALAKKVAPHGLVVVHSKEIDDAGEANVGLPTFETTLRQIKAAWHHLQLAGVKHFVFTADHGFLLQDETTQEKPYGDKEERSRRHVLSEYARSESGMVPVALSSLGYDGLGGYVILRQDTAVFATGNPGATFVHGGNSLEERVIPVLTVTKKRAESASLAEYMLETEALPGVLGLHRLRVRAGFAKNTSTGLGFATARVLDIGLRVQGRPEIQTVLKDVSAPALLHNGRVKLPLGDTWTEVFFALHGPKDERVRVEVHHPDNIERVQSSVPENWFSVSGGTTPAAKAPETAVAASESGGSWADAIADEGFRKVFQHIQKHGVITEPEVGAILGSARAFRKFSVEIDLHLGKLPFRVRIEAAEGGKRYVREGDK</sequence>
<proteinExistence type="predicted"/>
<reference evidence="1 2" key="1">
    <citation type="submission" date="2023-04" db="EMBL/GenBank/DDBJ databases">
        <title>The genome sequence of Polyangium sorediatum DSM14670.</title>
        <authorList>
            <person name="Zhang X."/>
        </authorList>
    </citation>
    <scope>NUCLEOTIDE SEQUENCE [LARGE SCALE GENOMIC DNA]</scope>
    <source>
        <strain evidence="1 2">DSM 14670</strain>
    </source>
</reference>
<comment type="caution">
    <text evidence="1">The sequence shown here is derived from an EMBL/GenBank/DDBJ whole genome shotgun (WGS) entry which is preliminary data.</text>
</comment>